<dbReference type="EMBL" id="VFOM01000001">
    <property type="protein sequence ID" value="TQL48779.1"/>
    <property type="molecule type" value="Genomic_DNA"/>
</dbReference>
<name>A0A542YL09_9MICO</name>
<accession>A0A542YL09</accession>
<evidence type="ECO:0000313" key="2">
    <source>
        <dbReference type="Proteomes" id="UP000317998"/>
    </source>
</evidence>
<sequence length="125" mass="13431">MSATTAAPLEAGPCRTFTWCQIDHLKQGSWEELEDGRIECEHVLDTREAVVTKEGRSVNLWLAVFEYRDSLGQSFSAPRLVLDTNGVPAHLAPLTAVRLARAIAQLEDVAGAALDSVVVTIGAAS</sequence>
<dbReference type="RefSeq" id="WP_141880853.1">
    <property type="nucleotide sequence ID" value="NZ_VFOM01000001.1"/>
</dbReference>
<comment type="caution">
    <text evidence="1">The sequence shown here is derived from an EMBL/GenBank/DDBJ whole genome shotgun (WGS) entry which is preliminary data.</text>
</comment>
<dbReference type="AlphaFoldDB" id="A0A542YL09"/>
<evidence type="ECO:0000313" key="1">
    <source>
        <dbReference type="EMBL" id="TQL48779.1"/>
    </source>
</evidence>
<keyword evidence="2" id="KW-1185">Reference proteome</keyword>
<proteinExistence type="predicted"/>
<dbReference type="Proteomes" id="UP000317998">
    <property type="component" value="Unassembled WGS sequence"/>
</dbReference>
<organism evidence="1 2">
    <name type="scientific">Homoserinimonas aerilata</name>
    <dbReference type="NCBI Taxonomy" id="1162970"/>
    <lineage>
        <taxon>Bacteria</taxon>
        <taxon>Bacillati</taxon>
        <taxon>Actinomycetota</taxon>
        <taxon>Actinomycetes</taxon>
        <taxon>Micrococcales</taxon>
        <taxon>Microbacteriaceae</taxon>
        <taxon>Homoserinimonas</taxon>
    </lineage>
</organism>
<gene>
    <name evidence="1" type="ORF">FB562_1885</name>
</gene>
<reference evidence="1 2" key="1">
    <citation type="submission" date="2019-06" db="EMBL/GenBank/DDBJ databases">
        <title>Sequencing the genomes of 1000 actinobacteria strains.</title>
        <authorList>
            <person name="Klenk H.-P."/>
        </authorList>
    </citation>
    <scope>NUCLEOTIDE SEQUENCE [LARGE SCALE GENOMIC DNA]</scope>
    <source>
        <strain evidence="1 2">DSM 26477</strain>
    </source>
</reference>
<protein>
    <submittedName>
        <fullName evidence="1">Uncharacterized protein</fullName>
    </submittedName>
</protein>